<evidence type="ECO:0000313" key="10">
    <source>
        <dbReference type="Proteomes" id="UP000440224"/>
    </source>
</evidence>
<dbReference type="GO" id="GO:0003677">
    <property type="term" value="F:DNA binding"/>
    <property type="evidence" value="ECO:0007669"/>
    <property type="project" value="UniProtKB-KW"/>
</dbReference>
<evidence type="ECO:0000259" key="8">
    <source>
        <dbReference type="Pfam" id="PF08281"/>
    </source>
</evidence>
<reference evidence="9 10" key="1">
    <citation type="submission" date="2019-10" db="EMBL/GenBank/DDBJ databases">
        <title>A soil myxobacterium in the family Polyangiaceae.</title>
        <authorList>
            <person name="Li Y."/>
            <person name="Wang J."/>
        </authorList>
    </citation>
    <scope>NUCLEOTIDE SEQUENCE [LARGE SCALE GENOMIC DNA]</scope>
    <source>
        <strain evidence="9 10">DSM 14734</strain>
    </source>
</reference>
<proteinExistence type="inferred from homology"/>
<dbReference type="InterPro" id="IPR014284">
    <property type="entry name" value="RNA_pol_sigma-70_dom"/>
</dbReference>
<keyword evidence="2" id="KW-0805">Transcription regulation</keyword>
<feature type="compositionally biased region" description="Acidic residues" evidence="6">
    <location>
        <begin position="299"/>
        <end position="311"/>
    </location>
</feature>
<evidence type="ECO:0000256" key="5">
    <source>
        <dbReference type="ARBA" id="ARBA00023163"/>
    </source>
</evidence>
<comment type="similarity">
    <text evidence="1">Belongs to the sigma-70 factor family. ECF subfamily.</text>
</comment>
<dbReference type="InterPro" id="IPR013325">
    <property type="entry name" value="RNA_pol_sigma_r2"/>
</dbReference>
<keyword evidence="3" id="KW-0731">Sigma factor</keyword>
<evidence type="ECO:0000256" key="3">
    <source>
        <dbReference type="ARBA" id="ARBA00023082"/>
    </source>
</evidence>
<dbReference type="Gene3D" id="1.10.1740.10">
    <property type="match status" value="1"/>
</dbReference>
<gene>
    <name evidence="9" type="ORF">GF068_42330</name>
</gene>
<dbReference type="GO" id="GO:0016987">
    <property type="term" value="F:sigma factor activity"/>
    <property type="evidence" value="ECO:0007669"/>
    <property type="project" value="UniProtKB-KW"/>
</dbReference>
<protein>
    <submittedName>
        <fullName evidence="9">Sigma-70 family RNA polymerase sigma factor</fullName>
    </submittedName>
</protein>
<sequence>MSISGYRSSTCGQEASVGKKLNQPDPLTELLALRPDLVQRFARLRCGRADADDLAQNTLIRGVRSLHTYRSEGELRRWAMGIANNVYRRHRRTVRRRSKVIVTEPDVAVEAFAPGPSPEVNAQLAEARQRLYAAVDAMPDVLFEVFFLVYLEGYTLEEARKELRISKNAVKMRALRVRLYLRREMRDFRDAYYSVVPPMVPSGPLALLVQRAAPMLGHVASVIMAALLLLPFPREEAPRAAYVGVARDVYASAAKLSVVSDAALDEPTIEPPKAVATNEPTPEPDTRPNPSPSPHIDADVDIPEDLLVDMP</sequence>
<dbReference type="Gene3D" id="1.10.10.10">
    <property type="entry name" value="Winged helix-like DNA-binding domain superfamily/Winged helix DNA-binding domain"/>
    <property type="match status" value="1"/>
</dbReference>
<dbReference type="AlphaFoldDB" id="A0A6N7Q463"/>
<dbReference type="Pfam" id="PF08281">
    <property type="entry name" value="Sigma70_r4_2"/>
    <property type="match status" value="1"/>
</dbReference>
<dbReference type="NCBIfam" id="TIGR02937">
    <property type="entry name" value="sigma70-ECF"/>
    <property type="match status" value="1"/>
</dbReference>
<evidence type="ECO:0000313" key="9">
    <source>
        <dbReference type="EMBL" id="MRG98507.1"/>
    </source>
</evidence>
<dbReference type="Pfam" id="PF04542">
    <property type="entry name" value="Sigma70_r2"/>
    <property type="match status" value="1"/>
</dbReference>
<dbReference type="Proteomes" id="UP000440224">
    <property type="component" value="Unassembled WGS sequence"/>
</dbReference>
<keyword evidence="5" id="KW-0804">Transcription</keyword>
<feature type="region of interest" description="Disordered" evidence="6">
    <location>
        <begin position="1"/>
        <end position="20"/>
    </location>
</feature>
<dbReference type="EMBL" id="WJIE01000035">
    <property type="protein sequence ID" value="MRG98507.1"/>
    <property type="molecule type" value="Genomic_DNA"/>
</dbReference>
<evidence type="ECO:0000256" key="4">
    <source>
        <dbReference type="ARBA" id="ARBA00023125"/>
    </source>
</evidence>
<dbReference type="InterPro" id="IPR007627">
    <property type="entry name" value="RNA_pol_sigma70_r2"/>
</dbReference>
<evidence type="ECO:0000259" key="7">
    <source>
        <dbReference type="Pfam" id="PF04542"/>
    </source>
</evidence>
<feature type="domain" description="RNA polymerase sigma factor 70 region 4 type 2" evidence="8">
    <location>
        <begin position="128"/>
        <end position="179"/>
    </location>
</feature>
<evidence type="ECO:0000256" key="1">
    <source>
        <dbReference type="ARBA" id="ARBA00010641"/>
    </source>
</evidence>
<accession>A0A6N7Q463</accession>
<comment type="caution">
    <text evidence="9">The sequence shown here is derived from an EMBL/GenBank/DDBJ whole genome shotgun (WGS) entry which is preliminary data.</text>
</comment>
<evidence type="ECO:0000256" key="6">
    <source>
        <dbReference type="SAM" id="MobiDB-lite"/>
    </source>
</evidence>
<keyword evidence="10" id="KW-1185">Reference proteome</keyword>
<dbReference type="InterPro" id="IPR013249">
    <property type="entry name" value="RNA_pol_sigma70_r4_t2"/>
</dbReference>
<dbReference type="SUPFAM" id="SSF88659">
    <property type="entry name" value="Sigma3 and sigma4 domains of RNA polymerase sigma factors"/>
    <property type="match status" value="1"/>
</dbReference>
<dbReference type="GO" id="GO:0006352">
    <property type="term" value="P:DNA-templated transcription initiation"/>
    <property type="evidence" value="ECO:0007669"/>
    <property type="project" value="InterPro"/>
</dbReference>
<feature type="domain" description="RNA polymerase sigma-70 region 2" evidence="7">
    <location>
        <begin position="37"/>
        <end position="96"/>
    </location>
</feature>
<name>A0A6N7Q463_9BACT</name>
<dbReference type="PANTHER" id="PTHR43133">
    <property type="entry name" value="RNA POLYMERASE ECF-TYPE SIGMA FACTO"/>
    <property type="match status" value="1"/>
</dbReference>
<dbReference type="PANTHER" id="PTHR43133:SF8">
    <property type="entry name" value="RNA POLYMERASE SIGMA FACTOR HI_1459-RELATED"/>
    <property type="match status" value="1"/>
</dbReference>
<dbReference type="InterPro" id="IPR013324">
    <property type="entry name" value="RNA_pol_sigma_r3/r4-like"/>
</dbReference>
<dbReference type="InterPro" id="IPR039425">
    <property type="entry name" value="RNA_pol_sigma-70-like"/>
</dbReference>
<feature type="compositionally biased region" description="Pro residues" evidence="6">
    <location>
        <begin position="281"/>
        <end position="293"/>
    </location>
</feature>
<organism evidence="9 10">
    <name type="scientific">Polyangium spumosum</name>
    <dbReference type="NCBI Taxonomy" id="889282"/>
    <lineage>
        <taxon>Bacteria</taxon>
        <taxon>Pseudomonadati</taxon>
        <taxon>Myxococcota</taxon>
        <taxon>Polyangia</taxon>
        <taxon>Polyangiales</taxon>
        <taxon>Polyangiaceae</taxon>
        <taxon>Polyangium</taxon>
    </lineage>
</organism>
<dbReference type="InterPro" id="IPR036388">
    <property type="entry name" value="WH-like_DNA-bd_sf"/>
</dbReference>
<evidence type="ECO:0000256" key="2">
    <source>
        <dbReference type="ARBA" id="ARBA00023015"/>
    </source>
</evidence>
<keyword evidence="4" id="KW-0238">DNA-binding</keyword>
<feature type="compositionally biased region" description="Polar residues" evidence="6">
    <location>
        <begin position="1"/>
        <end position="13"/>
    </location>
</feature>
<feature type="region of interest" description="Disordered" evidence="6">
    <location>
        <begin position="267"/>
        <end position="311"/>
    </location>
</feature>
<dbReference type="SUPFAM" id="SSF88946">
    <property type="entry name" value="Sigma2 domain of RNA polymerase sigma factors"/>
    <property type="match status" value="1"/>
</dbReference>